<dbReference type="GO" id="GO:0019805">
    <property type="term" value="P:quinolinate biosynthetic process"/>
    <property type="evidence" value="ECO:0007669"/>
    <property type="project" value="UniProtKB-UniRule"/>
</dbReference>
<protein>
    <recommendedName>
        <fullName evidence="4 5">Kynureninase</fullName>
        <ecNumber evidence="4 5">3.7.1.3</ecNumber>
    </recommendedName>
    <alternativeName>
        <fullName evidence="4">L-kynurenine hydrolase</fullName>
    </alternativeName>
</protein>
<comment type="catalytic activity">
    <reaction evidence="5">
        <text>3-hydroxy-L-kynurenine + H2O = 3-hydroxyanthranilate + L-alanine + H(+)</text>
        <dbReference type="Rhea" id="RHEA:25143"/>
        <dbReference type="ChEBI" id="CHEBI:15377"/>
        <dbReference type="ChEBI" id="CHEBI:15378"/>
        <dbReference type="ChEBI" id="CHEBI:36559"/>
        <dbReference type="ChEBI" id="CHEBI:57972"/>
        <dbReference type="ChEBI" id="CHEBI:58125"/>
        <dbReference type="EC" id="3.7.1.3"/>
    </reaction>
</comment>
<keyword evidence="8" id="KW-1185">Reference proteome</keyword>
<comment type="function">
    <text evidence="4 5">Catalyzes the cleavage of L-kynurenine (L-Kyn) and L-3-hydroxykynurenine (L-3OHKyn) into anthranilic acid (AA) and 3-hydroxyanthranilic acid (3-OHAA), respectively.</text>
</comment>
<dbReference type="OMA" id="LPGWNSH"/>
<feature type="binding site" evidence="4">
    <location>
        <position position="266"/>
    </location>
    <ligand>
        <name>pyridoxal 5'-phosphate</name>
        <dbReference type="ChEBI" id="CHEBI:597326"/>
    </ligand>
</feature>
<dbReference type="PANTHER" id="PTHR14084">
    <property type="entry name" value="KYNURENINASE"/>
    <property type="match status" value="1"/>
</dbReference>
<dbReference type="Pfam" id="PF22580">
    <property type="entry name" value="KYNU_C"/>
    <property type="match status" value="1"/>
</dbReference>
<gene>
    <name evidence="4" type="primary">KYNU</name>
    <name evidence="7" type="ORF">ABL78_6732</name>
</gene>
<evidence type="ECO:0000256" key="1">
    <source>
        <dbReference type="ARBA" id="ARBA00022642"/>
    </source>
</evidence>
<dbReference type="PANTHER" id="PTHR14084:SF0">
    <property type="entry name" value="KYNURENINASE"/>
    <property type="match status" value="1"/>
</dbReference>
<dbReference type="Proteomes" id="UP000038009">
    <property type="component" value="Unassembled WGS sequence"/>
</dbReference>
<evidence type="ECO:0000313" key="7">
    <source>
        <dbReference type="EMBL" id="KPI84216.1"/>
    </source>
</evidence>
<evidence type="ECO:0000256" key="5">
    <source>
        <dbReference type="PIRNR" id="PIRNR038800"/>
    </source>
</evidence>
<dbReference type="SUPFAM" id="SSF53383">
    <property type="entry name" value="PLP-dependent transferases"/>
    <property type="match status" value="1"/>
</dbReference>
<dbReference type="GO" id="GO:0005737">
    <property type="term" value="C:cytoplasm"/>
    <property type="evidence" value="ECO:0007669"/>
    <property type="project" value="UniProtKB-SubCell"/>
</dbReference>
<dbReference type="GO" id="GO:0043420">
    <property type="term" value="P:anthranilate metabolic process"/>
    <property type="evidence" value="ECO:0007669"/>
    <property type="project" value="UniProtKB-UniRule"/>
</dbReference>
<keyword evidence="3 5" id="KW-0663">Pyridoxal phosphate</keyword>
<accession>A0A0N0P3J9</accession>
<comment type="caution">
    <text evidence="4">Lacks conserved residue(s) required for the propagation of feature annotation.</text>
</comment>
<comment type="subunit">
    <text evidence="4 5">Homodimer.</text>
</comment>
<dbReference type="UniPathway" id="UPA00334">
    <property type="reaction ID" value="UER00455"/>
</dbReference>
<dbReference type="GO" id="GO:0019441">
    <property type="term" value="P:L-tryptophan catabolic process to kynurenine"/>
    <property type="evidence" value="ECO:0007669"/>
    <property type="project" value="TreeGrafter"/>
</dbReference>
<feature type="binding site" evidence="4">
    <location>
        <position position="123"/>
    </location>
    <ligand>
        <name>pyridoxal 5'-phosphate</name>
        <dbReference type="ChEBI" id="CHEBI:597326"/>
    </ligand>
</feature>
<comment type="subcellular location">
    <subcellularLocation>
        <location evidence="4 5">Cytoplasm</location>
    </subcellularLocation>
</comment>
<dbReference type="UniPathway" id="UPA00253">
    <property type="reaction ID" value="UER00329"/>
</dbReference>
<dbReference type="Gene3D" id="3.90.1150.10">
    <property type="entry name" value="Aspartate Aminotransferase, domain 1"/>
    <property type="match status" value="1"/>
</dbReference>
<feature type="domain" description="Aminotransferase class V" evidence="6">
    <location>
        <begin position="203"/>
        <end position="369"/>
    </location>
</feature>
<comment type="catalytic activity">
    <reaction evidence="4 5">
        <text>L-kynurenine + H2O = anthranilate + L-alanine + H(+)</text>
        <dbReference type="Rhea" id="RHEA:16813"/>
        <dbReference type="ChEBI" id="CHEBI:15377"/>
        <dbReference type="ChEBI" id="CHEBI:15378"/>
        <dbReference type="ChEBI" id="CHEBI:16567"/>
        <dbReference type="ChEBI" id="CHEBI:57959"/>
        <dbReference type="ChEBI" id="CHEBI:57972"/>
        <dbReference type="EC" id="3.7.1.3"/>
    </reaction>
</comment>
<dbReference type="InterPro" id="IPR010111">
    <property type="entry name" value="Kynureninase"/>
</dbReference>
<dbReference type="InterPro" id="IPR000192">
    <property type="entry name" value="Aminotrans_V_dom"/>
</dbReference>
<comment type="pathway">
    <text evidence="4 5">Cofactor biosynthesis; NAD(+) biosynthesis; quinolinate from L-kynurenine: step 2/3.</text>
</comment>
<feature type="binding site" evidence="4">
    <location>
        <position position="244"/>
    </location>
    <ligand>
        <name>pyridoxal 5'-phosphate</name>
        <dbReference type="ChEBI" id="CHEBI:597326"/>
    </ligand>
</feature>
<dbReference type="AlphaFoldDB" id="A0A0N0P3J9"/>
<comment type="similarity">
    <text evidence="4 5">Belongs to the kynureninase family.</text>
</comment>
<feature type="binding site" evidence="4">
    <location>
        <position position="122"/>
    </location>
    <ligand>
        <name>pyridoxal 5'-phosphate</name>
        <dbReference type="ChEBI" id="CHEBI:597326"/>
    </ligand>
</feature>
<dbReference type="OrthoDB" id="5978656at2759"/>
<dbReference type="GO" id="GO:0030170">
    <property type="term" value="F:pyridoxal phosphate binding"/>
    <property type="evidence" value="ECO:0007669"/>
    <property type="project" value="UniProtKB-UniRule"/>
</dbReference>
<dbReference type="EMBL" id="LJSK01000278">
    <property type="protein sequence ID" value="KPI84216.1"/>
    <property type="molecule type" value="Genomic_DNA"/>
</dbReference>
<name>A0A0N0P3J9_LEPSE</name>
<keyword evidence="4 5" id="KW-0963">Cytoplasm</keyword>
<comment type="pathway">
    <text evidence="4 5">Amino-acid degradation; L-kynurenine degradation; L-alanine and anthranilate from L-kynurenine: step 1/1.</text>
</comment>
<proteinExistence type="inferred from homology"/>
<dbReference type="PIRSF" id="PIRSF038800">
    <property type="entry name" value="KYNU"/>
    <property type="match status" value="1"/>
</dbReference>
<dbReference type="InterPro" id="IPR015422">
    <property type="entry name" value="PyrdxlP-dep_Trfase_small"/>
</dbReference>
<dbReference type="InterPro" id="IPR015421">
    <property type="entry name" value="PyrdxlP-dep_Trfase_major"/>
</dbReference>
<dbReference type="GO" id="GO:0034354">
    <property type="term" value="P:'de novo' NAD+ biosynthetic process from L-tryptophan"/>
    <property type="evidence" value="ECO:0007669"/>
    <property type="project" value="UniProtKB-UniRule"/>
</dbReference>
<evidence type="ECO:0000259" key="6">
    <source>
        <dbReference type="Pfam" id="PF00266"/>
    </source>
</evidence>
<dbReference type="GO" id="GO:0030429">
    <property type="term" value="F:kynureninase activity"/>
    <property type="evidence" value="ECO:0007669"/>
    <property type="project" value="UniProtKB-UniRule"/>
</dbReference>
<dbReference type="InterPro" id="IPR015424">
    <property type="entry name" value="PyrdxlP-dep_Trfase"/>
</dbReference>
<keyword evidence="2 4" id="KW-0378">Hydrolase</keyword>
<sequence>MRNSAVETLLSTVSTTGMALTEDAFAEYMDSADPLREHRSAFHIPPMRDGTPFSYLVGNSLGLQHTGVEAAVAGFLKKWRDQGFEGNSMQPNPWIEADQTYMKDMASLVGAKDAEVAIMNSLTVNLHLLLTAFYRPQGIKKKIMMEHRCSPSDLFAMVSQLETRGMSPTEDLITVTAPGTKSYDDPATVIPTEAFLTAIDKHGDETAVLVISAVHYLTGQWFDIPAIVKAAHAKNILVGVNCAHAVGNVPLQLHDWDVDFAFWCTYNYLNSGPGNIGAIFVHNRHTSNTTTPLKYLKGWWGNDIKTRFTQHRNFEPAPGASAFQLSMAPAVSCMILGPSLKLMASVGLPAIRQKSLLLTAYLELLFTELVPPGCVEIVTPADPNQRGAQLSIRLLPKKLTSSNLGSTTCEVGTGADGTDDASVLHRQLLDEGVMVDKHPPDMIQIAPAPLYNSFSDVLRAVRTIAELF</sequence>
<dbReference type="NCBIfam" id="TIGR01814">
    <property type="entry name" value="kynureninase"/>
    <property type="match status" value="1"/>
</dbReference>
<organism evidence="7 8">
    <name type="scientific">Leptomonas seymouri</name>
    <dbReference type="NCBI Taxonomy" id="5684"/>
    <lineage>
        <taxon>Eukaryota</taxon>
        <taxon>Discoba</taxon>
        <taxon>Euglenozoa</taxon>
        <taxon>Kinetoplastea</taxon>
        <taxon>Metakinetoplastina</taxon>
        <taxon>Trypanosomatida</taxon>
        <taxon>Trypanosomatidae</taxon>
        <taxon>Leishmaniinae</taxon>
        <taxon>Leptomonas</taxon>
    </lineage>
</organism>
<feature type="binding site" evidence="4">
    <location>
        <position position="299"/>
    </location>
    <ligand>
        <name>pyridoxal 5'-phosphate</name>
        <dbReference type="ChEBI" id="CHEBI:597326"/>
    </ligand>
</feature>
<comment type="caution">
    <text evidence="7">The sequence shown here is derived from an EMBL/GenBank/DDBJ whole genome shotgun (WGS) entry which is preliminary data.</text>
</comment>
<dbReference type="EC" id="3.7.1.3" evidence="4 5"/>
<evidence type="ECO:0000256" key="3">
    <source>
        <dbReference type="ARBA" id="ARBA00022898"/>
    </source>
</evidence>
<evidence type="ECO:0000256" key="4">
    <source>
        <dbReference type="HAMAP-Rule" id="MF_03017"/>
    </source>
</evidence>
<dbReference type="HAMAP" id="MF_01970">
    <property type="entry name" value="Kynureninase"/>
    <property type="match status" value="1"/>
</dbReference>
<dbReference type="FunFam" id="3.40.640.10:FF:000031">
    <property type="entry name" value="Kynureninase"/>
    <property type="match status" value="1"/>
</dbReference>
<evidence type="ECO:0000313" key="8">
    <source>
        <dbReference type="Proteomes" id="UP000038009"/>
    </source>
</evidence>
<dbReference type="GO" id="GO:0097053">
    <property type="term" value="P:L-kynurenine catabolic process"/>
    <property type="evidence" value="ECO:0007669"/>
    <property type="project" value="UniProtKB-UniRule"/>
</dbReference>
<dbReference type="Gene3D" id="3.40.640.10">
    <property type="entry name" value="Type I PLP-dependent aspartate aminotransferase-like (Major domain)"/>
    <property type="match status" value="1"/>
</dbReference>
<keyword evidence="1 4" id="KW-0662">Pyridine nucleotide biosynthesis</keyword>
<feature type="binding site" evidence="4">
    <location>
        <position position="212"/>
    </location>
    <ligand>
        <name>pyridoxal 5'-phosphate</name>
        <dbReference type="ChEBI" id="CHEBI:597326"/>
    </ligand>
</feature>
<comment type="cofactor">
    <cofactor evidence="5">
        <name>pyridoxal 5'-phosphate</name>
        <dbReference type="ChEBI" id="CHEBI:597326"/>
    </cofactor>
</comment>
<dbReference type="VEuPathDB" id="TriTrypDB:Lsey_0278_0080"/>
<reference evidence="7 8" key="1">
    <citation type="journal article" date="2015" name="PLoS Pathog.">
        <title>Leptomonas seymouri: Adaptations to the Dixenous Life Cycle Analyzed by Genome Sequencing, Transcriptome Profiling and Co-infection with Leishmania donovani.</title>
        <authorList>
            <person name="Kraeva N."/>
            <person name="Butenko A."/>
            <person name="Hlavacova J."/>
            <person name="Kostygov A."/>
            <person name="Myskova J."/>
            <person name="Grybchuk D."/>
            <person name="Lestinova T."/>
            <person name="Votypka J."/>
            <person name="Volf P."/>
            <person name="Opperdoes F."/>
            <person name="Flegontov P."/>
            <person name="Lukes J."/>
            <person name="Yurchenko V."/>
        </authorList>
    </citation>
    <scope>NUCLEOTIDE SEQUENCE [LARGE SCALE GENOMIC DNA]</scope>
    <source>
        <strain evidence="7 8">ATCC 30220</strain>
    </source>
</reference>
<dbReference type="Pfam" id="PF00266">
    <property type="entry name" value="Aminotran_5"/>
    <property type="match status" value="1"/>
</dbReference>
<evidence type="ECO:0000256" key="2">
    <source>
        <dbReference type="ARBA" id="ARBA00022801"/>
    </source>
</evidence>